<dbReference type="OrthoDB" id="432528at2759"/>
<evidence type="ECO:0000313" key="1">
    <source>
        <dbReference type="EMBL" id="KAJ8045666.1"/>
    </source>
</evidence>
<organism evidence="1 2">
    <name type="scientific">Holothuria leucospilota</name>
    <name type="common">Black long sea cucumber</name>
    <name type="synonym">Mertensiothuria leucospilota</name>
    <dbReference type="NCBI Taxonomy" id="206669"/>
    <lineage>
        <taxon>Eukaryota</taxon>
        <taxon>Metazoa</taxon>
        <taxon>Echinodermata</taxon>
        <taxon>Eleutherozoa</taxon>
        <taxon>Echinozoa</taxon>
        <taxon>Holothuroidea</taxon>
        <taxon>Aspidochirotacea</taxon>
        <taxon>Aspidochirotida</taxon>
        <taxon>Holothuriidae</taxon>
        <taxon>Holothuria</taxon>
    </lineage>
</organism>
<protein>
    <submittedName>
        <fullName evidence="1">Kelch domain-containing protein 3</fullName>
    </submittedName>
</protein>
<dbReference type="PANTHER" id="PTHR46461">
    <property type="entry name" value="KELCH DOMAIN-CONTAINING PROTEIN 3"/>
    <property type="match status" value="1"/>
</dbReference>
<gene>
    <name evidence="1" type="ORF">HOLleu_08711</name>
</gene>
<dbReference type="AlphaFoldDB" id="A0A9Q1CIN7"/>
<reference evidence="1" key="1">
    <citation type="submission" date="2021-10" db="EMBL/GenBank/DDBJ databases">
        <title>Tropical sea cucumber genome reveals ecological adaptation and Cuvierian tubules defense mechanism.</title>
        <authorList>
            <person name="Chen T."/>
        </authorList>
    </citation>
    <scope>NUCLEOTIDE SEQUENCE</scope>
    <source>
        <strain evidence="1">Nanhai2018</strain>
        <tissue evidence="1">Muscle</tissue>
    </source>
</reference>
<accession>A0A9Q1CIN7</accession>
<dbReference type="InterPro" id="IPR052637">
    <property type="entry name" value="KLHDC3-like"/>
</dbReference>
<dbReference type="GO" id="GO:0005737">
    <property type="term" value="C:cytoplasm"/>
    <property type="evidence" value="ECO:0007669"/>
    <property type="project" value="TreeGrafter"/>
</dbReference>
<dbReference type="Proteomes" id="UP001152320">
    <property type="component" value="Chromosome 3"/>
</dbReference>
<dbReference type="GO" id="GO:0003682">
    <property type="term" value="F:chromatin binding"/>
    <property type="evidence" value="ECO:0007669"/>
    <property type="project" value="InterPro"/>
</dbReference>
<comment type="caution">
    <text evidence="1">The sequence shown here is derived from an EMBL/GenBank/DDBJ whole genome shotgun (WGS) entry which is preliminary data.</text>
</comment>
<name>A0A9Q1CIN7_HOLLE</name>
<dbReference type="Gene3D" id="2.120.10.80">
    <property type="entry name" value="Kelch-type beta propeller"/>
    <property type="match status" value="2"/>
</dbReference>
<keyword evidence="2" id="KW-1185">Reference proteome</keyword>
<dbReference type="Pfam" id="PF24681">
    <property type="entry name" value="Kelch_KLHDC2_KLHL20_DRC7"/>
    <property type="match status" value="1"/>
</dbReference>
<proteinExistence type="predicted"/>
<evidence type="ECO:0000313" key="2">
    <source>
        <dbReference type="Proteomes" id="UP001152320"/>
    </source>
</evidence>
<dbReference type="SUPFAM" id="SSF117281">
    <property type="entry name" value="Kelch motif"/>
    <property type="match status" value="2"/>
</dbReference>
<sequence length="379" mass="43084">MPLWTNHLDGGPRRVNHAATSVDDFIFTFGGYCSGGDYASERPIDGFAFNTNSLKWTILPPYKEDTEAVLRHTPYMRYGHSVVTHQDKVYLWGGRNDVIGADPRLFCFDPKTVSWSHISATGDIPSGTDGHSACIIDNAMYLFGGFVDPLQIYSNMVFMLDVRNNNWRLLERRSEEVPHWRDFHTASAIGPQMVVFGGRSDQSGRWYTEQEFYCNKVWIFDTRNQQWTQPACTGEAPTGRRSHSAFVYKGSMFVFGGYNRVTNQHFNDLYKLDLSTFEWSKVETTGIVPRRRRRQCCVVVEDKMYMFGGTSPQSLDADNLIDLADLHTLDFSPSLKTMCKVSVLQNELEVTPLPKSLQWELKAMNASSNISSPTETQQG</sequence>
<dbReference type="PANTHER" id="PTHR46461:SF1">
    <property type="entry name" value="KELCH DOMAIN-CONTAINING PROTEIN 3"/>
    <property type="match status" value="1"/>
</dbReference>
<dbReference type="InterPro" id="IPR015915">
    <property type="entry name" value="Kelch-typ_b-propeller"/>
</dbReference>
<dbReference type="EMBL" id="JAIZAY010000003">
    <property type="protein sequence ID" value="KAJ8045666.1"/>
    <property type="molecule type" value="Genomic_DNA"/>
</dbReference>